<evidence type="ECO:0000256" key="4">
    <source>
        <dbReference type="ARBA" id="ARBA00022723"/>
    </source>
</evidence>
<dbReference type="PANTHER" id="PTHR33653:SF1">
    <property type="entry name" value="RIBONUCLEASE VAPC2"/>
    <property type="match status" value="1"/>
</dbReference>
<evidence type="ECO:0000256" key="2">
    <source>
        <dbReference type="ARBA" id="ARBA00022649"/>
    </source>
</evidence>
<evidence type="ECO:0000256" key="5">
    <source>
        <dbReference type="ARBA" id="ARBA00022801"/>
    </source>
</evidence>
<comment type="function">
    <text evidence="8">Toxic component of a toxin-antitoxin (TA) system. An RNase.</text>
</comment>
<dbReference type="InterPro" id="IPR022907">
    <property type="entry name" value="VapC_family"/>
</dbReference>
<evidence type="ECO:0000313" key="11">
    <source>
        <dbReference type="Proteomes" id="UP001064971"/>
    </source>
</evidence>
<dbReference type="SUPFAM" id="SSF88723">
    <property type="entry name" value="PIN domain-like"/>
    <property type="match status" value="1"/>
</dbReference>
<dbReference type="Pfam" id="PF01850">
    <property type="entry name" value="PIN"/>
    <property type="match status" value="1"/>
</dbReference>
<feature type="domain" description="PIN" evidence="9">
    <location>
        <begin position="6"/>
        <end position="126"/>
    </location>
</feature>
<dbReference type="HAMAP" id="MF_00265">
    <property type="entry name" value="VapC_Nob1"/>
    <property type="match status" value="1"/>
</dbReference>
<dbReference type="EMBL" id="AP026560">
    <property type="protein sequence ID" value="BDP41974.1"/>
    <property type="molecule type" value="Genomic_DNA"/>
</dbReference>
<keyword evidence="5 8" id="KW-0378">Hydrolase</keyword>
<reference evidence="10" key="1">
    <citation type="submission" date="2022-07" db="EMBL/GenBank/DDBJ databases">
        <title>Complete Genome Sequence of the Radioresistant Bacterium Deinococcus aetherius ST0316, Isolated from the Air Dust collected in Lower Stratosphere above Japan.</title>
        <authorList>
            <person name="Satoh K."/>
            <person name="Hagiwara K."/>
            <person name="Katsumata K."/>
            <person name="Kubo A."/>
            <person name="Yokobori S."/>
            <person name="Yamagishi A."/>
            <person name="Oono Y."/>
            <person name="Narumi I."/>
        </authorList>
    </citation>
    <scope>NUCLEOTIDE SEQUENCE</scope>
    <source>
        <strain evidence="10">ST0316</strain>
    </source>
</reference>
<proteinExistence type="inferred from homology"/>
<feature type="binding site" evidence="8">
    <location>
        <position position="8"/>
    </location>
    <ligand>
        <name>Mg(2+)</name>
        <dbReference type="ChEBI" id="CHEBI:18420"/>
    </ligand>
</feature>
<keyword evidence="8" id="KW-0800">Toxin</keyword>
<sequence>MALQFLLDTNICIYVMNRRPPQVAKRFAEFPPDAIGLSSLTLAELSYGVEKSGSERNRVVLEGFVQPLEVVAFDPVAARQYGVVRSTLERRGTPIGALDTLIAAHALALGLTLVTHNTREFERVEGLRVENWF</sequence>
<dbReference type="Gene3D" id="3.40.50.1010">
    <property type="entry name" value="5'-nuclease"/>
    <property type="match status" value="1"/>
</dbReference>
<evidence type="ECO:0000256" key="1">
    <source>
        <dbReference type="ARBA" id="ARBA00001946"/>
    </source>
</evidence>
<dbReference type="RefSeq" id="WP_264774691.1">
    <property type="nucleotide sequence ID" value="NZ_BAABDW010000074.1"/>
</dbReference>
<keyword evidence="11" id="KW-1185">Reference proteome</keyword>
<dbReference type="InterPro" id="IPR050556">
    <property type="entry name" value="Type_II_TA_system_RNase"/>
</dbReference>
<dbReference type="CDD" id="cd18745">
    <property type="entry name" value="PIN_VapC4-5_FitB-like"/>
    <property type="match status" value="1"/>
</dbReference>
<feature type="binding site" evidence="8">
    <location>
        <position position="99"/>
    </location>
    <ligand>
        <name>Mg(2+)</name>
        <dbReference type="ChEBI" id="CHEBI:18420"/>
    </ligand>
</feature>
<evidence type="ECO:0000256" key="8">
    <source>
        <dbReference type="HAMAP-Rule" id="MF_00265"/>
    </source>
</evidence>
<comment type="cofactor">
    <cofactor evidence="1 8">
        <name>Mg(2+)</name>
        <dbReference type="ChEBI" id="CHEBI:18420"/>
    </cofactor>
</comment>
<evidence type="ECO:0000256" key="3">
    <source>
        <dbReference type="ARBA" id="ARBA00022722"/>
    </source>
</evidence>
<accession>A0ABM8ADX1</accession>
<dbReference type="InterPro" id="IPR029060">
    <property type="entry name" value="PIN-like_dom_sf"/>
</dbReference>
<name>A0ABM8ADX1_9DEIO</name>
<protein>
    <recommendedName>
        <fullName evidence="8">Ribonuclease VapC</fullName>
        <shortName evidence="8">RNase VapC</shortName>
        <ecNumber evidence="8">3.1.-.-</ecNumber>
    </recommendedName>
    <alternativeName>
        <fullName evidence="8">Toxin VapC</fullName>
    </alternativeName>
</protein>
<gene>
    <name evidence="10" type="primary">vapC_6</name>
    <name evidence="8" type="synonym">vapC</name>
    <name evidence="10" type="ORF">DAETH_19430</name>
</gene>
<keyword evidence="4 8" id="KW-0479">Metal-binding</keyword>
<evidence type="ECO:0000256" key="7">
    <source>
        <dbReference type="ARBA" id="ARBA00038093"/>
    </source>
</evidence>
<dbReference type="Proteomes" id="UP001064971">
    <property type="component" value="Chromosome"/>
</dbReference>
<comment type="similarity">
    <text evidence="7 8">Belongs to the PINc/VapC protein family.</text>
</comment>
<evidence type="ECO:0000256" key="6">
    <source>
        <dbReference type="ARBA" id="ARBA00022842"/>
    </source>
</evidence>
<keyword evidence="2 8" id="KW-1277">Toxin-antitoxin system</keyword>
<organism evidence="10 11">
    <name type="scientific">Deinococcus aetherius</name>
    <dbReference type="NCBI Taxonomy" id="200252"/>
    <lineage>
        <taxon>Bacteria</taxon>
        <taxon>Thermotogati</taxon>
        <taxon>Deinococcota</taxon>
        <taxon>Deinococci</taxon>
        <taxon>Deinococcales</taxon>
        <taxon>Deinococcaceae</taxon>
        <taxon>Deinococcus</taxon>
    </lineage>
</organism>
<dbReference type="PANTHER" id="PTHR33653">
    <property type="entry name" value="RIBONUCLEASE VAPC2"/>
    <property type="match status" value="1"/>
</dbReference>
<dbReference type="EC" id="3.1.-.-" evidence="8"/>
<keyword evidence="3 8" id="KW-0540">Nuclease</keyword>
<keyword evidence="6 8" id="KW-0460">Magnesium</keyword>
<evidence type="ECO:0000259" key="9">
    <source>
        <dbReference type="Pfam" id="PF01850"/>
    </source>
</evidence>
<dbReference type="InterPro" id="IPR002716">
    <property type="entry name" value="PIN_dom"/>
</dbReference>
<evidence type="ECO:0000313" key="10">
    <source>
        <dbReference type="EMBL" id="BDP41974.1"/>
    </source>
</evidence>